<evidence type="ECO:0000256" key="1">
    <source>
        <dbReference type="ARBA" id="ARBA00004141"/>
    </source>
</evidence>
<keyword evidence="8" id="KW-1185">Reference proteome</keyword>
<dbReference type="Proteomes" id="UP001320148">
    <property type="component" value="Chromosome"/>
</dbReference>
<feature type="transmembrane region" description="Helical" evidence="5">
    <location>
        <begin position="368"/>
        <end position="387"/>
    </location>
</feature>
<feature type="transmembrane region" description="Helical" evidence="5">
    <location>
        <begin position="393"/>
        <end position="411"/>
    </location>
</feature>
<evidence type="ECO:0000256" key="5">
    <source>
        <dbReference type="SAM" id="Phobius"/>
    </source>
</evidence>
<keyword evidence="4 5" id="KW-0472">Membrane</keyword>
<feature type="domain" description="O-antigen ligase-related" evidence="6">
    <location>
        <begin position="197"/>
        <end position="343"/>
    </location>
</feature>
<evidence type="ECO:0000259" key="6">
    <source>
        <dbReference type="Pfam" id="PF04932"/>
    </source>
</evidence>
<keyword evidence="3 5" id="KW-1133">Transmembrane helix</keyword>
<protein>
    <recommendedName>
        <fullName evidence="6">O-antigen ligase-related domain-containing protein</fullName>
    </recommendedName>
</protein>
<proteinExistence type="predicted"/>
<dbReference type="InterPro" id="IPR051533">
    <property type="entry name" value="WaaL-like"/>
</dbReference>
<evidence type="ECO:0000313" key="7">
    <source>
        <dbReference type="EMBL" id="BCS99322.1"/>
    </source>
</evidence>
<feature type="transmembrane region" description="Helical" evidence="5">
    <location>
        <begin position="232"/>
        <end position="252"/>
    </location>
</feature>
<name>A0ABM7PP34_9BACT</name>
<gene>
    <name evidence="7" type="ORF">DSLASN_49540</name>
</gene>
<accession>A0ABM7PP34</accession>
<dbReference type="PANTHER" id="PTHR37422:SF13">
    <property type="entry name" value="LIPOPOLYSACCHARIDE BIOSYNTHESIS PROTEIN PA4999-RELATED"/>
    <property type="match status" value="1"/>
</dbReference>
<feature type="transmembrane region" description="Helical" evidence="5">
    <location>
        <begin position="188"/>
        <end position="205"/>
    </location>
</feature>
<dbReference type="PANTHER" id="PTHR37422">
    <property type="entry name" value="TEICHURONIC ACID BIOSYNTHESIS PROTEIN TUAE"/>
    <property type="match status" value="1"/>
</dbReference>
<reference evidence="7 8" key="1">
    <citation type="submission" date="2021-02" db="EMBL/GenBank/DDBJ databases">
        <title>Complete genome of Desulfoluna sp. strain ASN36.</title>
        <authorList>
            <person name="Takahashi A."/>
            <person name="Kojima H."/>
            <person name="Fukui M."/>
        </authorList>
    </citation>
    <scope>NUCLEOTIDE SEQUENCE [LARGE SCALE GENOMIC DNA]</scope>
    <source>
        <strain evidence="7 8">ASN36</strain>
    </source>
</reference>
<feature type="transmembrane region" description="Helical" evidence="5">
    <location>
        <begin position="162"/>
        <end position="181"/>
    </location>
</feature>
<organism evidence="7 8">
    <name type="scientific">Desulfoluna limicola</name>
    <dbReference type="NCBI Taxonomy" id="2810562"/>
    <lineage>
        <taxon>Bacteria</taxon>
        <taxon>Pseudomonadati</taxon>
        <taxon>Thermodesulfobacteriota</taxon>
        <taxon>Desulfobacteria</taxon>
        <taxon>Desulfobacterales</taxon>
        <taxon>Desulfolunaceae</taxon>
        <taxon>Desulfoluna</taxon>
    </lineage>
</organism>
<dbReference type="Pfam" id="PF04932">
    <property type="entry name" value="Wzy_C"/>
    <property type="match status" value="1"/>
</dbReference>
<feature type="transmembrane region" description="Helical" evidence="5">
    <location>
        <begin position="337"/>
        <end position="356"/>
    </location>
</feature>
<evidence type="ECO:0000256" key="4">
    <source>
        <dbReference type="ARBA" id="ARBA00023136"/>
    </source>
</evidence>
<dbReference type="InterPro" id="IPR007016">
    <property type="entry name" value="O-antigen_ligase-rel_domated"/>
</dbReference>
<feature type="transmembrane region" description="Helical" evidence="5">
    <location>
        <begin position="123"/>
        <end position="142"/>
    </location>
</feature>
<keyword evidence="2 5" id="KW-0812">Transmembrane</keyword>
<evidence type="ECO:0000313" key="8">
    <source>
        <dbReference type="Proteomes" id="UP001320148"/>
    </source>
</evidence>
<feature type="transmembrane region" description="Helical" evidence="5">
    <location>
        <begin position="43"/>
        <end position="59"/>
    </location>
</feature>
<feature type="transmembrane region" description="Helical" evidence="5">
    <location>
        <begin position="211"/>
        <end position="227"/>
    </location>
</feature>
<feature type="transmembrane region" description="Helical" evidence="5">
    <location>
        <begin position="99"/>
        <end position="116"/>
    </location>
</feature>
<dbReference type="RefSeq" id="WP_236890662.1">
    <property type="nucleotide sequence ID" value="NZ_AP024488.1"/>
</dbReference>
<sequence length="422" mass="46329">MGSEITVDALDRRQLWGKQLDKAAFGLTFAFFLSAFVSKAAMNSLGALMLLVGLVSIVVNRDKVLSKHPFVMLFLIPLGVGTVAAIFSEIGGLPAVGEFLNRLKFFFLPLVLASVVKDEKRLWWLCGAVFFSGVVASFIGLSEPFQRNYGHFTGMHEIGRNADMLMIALLGLLVCLGAGSFRKKLERWQVGVVACVAGLFFWGMMMSGIRGAWVGFAVGLGCYSVFFNRKFLIIIGVLVVVACSIGPTGRVIDEVKSIGDTTSNASNLARLQLWKTGVDFSKGHLLFGSGSDRGKVRAQFKEFYKAQPEVYQKKYHWSIQYPGHFHNSYIQLFVEGGLLFFGAFIACGTLLMIRLVRALSVIPIEFKAYTQAAIVAASGFLATQFFHSELYSYGGALLMLFLSAGLLPLGWDEKKDGHDQVV</sequence>
<evidence type="ECO:0000256" key="3">
    <source>
        <dbReference type="ARBA" id="ARBA00022989"/>
    </source>
</evidence>
<dbReference type="EMBL" id="AP024488">
    <property type="protein sequence ID" value="BCS99322.1"/>
    <property type="molecule type" value="Genomic_DNA"/>
</dbReference>
<comment type="subcellular location">
    <subcellularLocation>
        <location evidence="1">Membrane</location>
        <topology evidence="1">Multi-pass membrane protein</topology>
    </subcellularLocation>
</comment>
<evidence type="ECO:0000256" key="2">
    <source>
        <dbReference type="ARBA" id="ARBA00022692"/>
    </source>
</evidence>
<feature type="transmembrane region" description="Helical" evidence="5">
    <location>
        <begin position="71"/>
        <end position="93"/>
    </location>
</feature>